<protein>
    <recommendedName>
        <fullName evidence="6 7">Large ribosomal subunit protein uL18</fullName>
    </recommendedName>
</protein>
<evidence type="ECO:0000256" key="5">
    <source>
        <dbReference type="ARBA" id="ARBA00023274"/>
    </source>
</evidence>
<dbReference type="HAMAP" id="MF_01337_B">
    <property type="entry name" value="Ribosomal_uL18_B"/>
    <property type="match status" value="1"/>
</dbReference>
<dbReference type="GO" id="GO:0006412">
    <property type="term" value="P:translation"/>
    <property type="evidence" value="ECO:0007669"/>
    <property type="project" value="UniProtKB-UniRule"/>
</dbReference>
<evidence type="ECO:0000313" key="8">
    <source>
        <dbReference type="EMBL" id="QEK38231.1"/>
    </source>
</evidence>
<dbReference type="AlphaFoldDB" id="A0A5C0UEW9"/>
<organism evidence="8 9">
    <name type="scientific">Candidatus Cytomitobacter indipagum</name>
    <dbReference type="NCBI Taxonomy" id="2601575"/>
    <lineage>
        <taxon>Bacteria</taxon>
        <taxon>Pseudomonadati</taxon>
        <taxon>Pseudomonadota</taxon>
        <taxon>Alphaproteobacteria</taxon>
        <taxon>Holosporales</taxon>
        <taxon>Holosporaceae</taxon>
        <taxon>Candidatus Cytomitobacter</taxon>
    </lineage>
</organism>
<dbReference type="Pfam" id="PF00861">
    <property type="entry name" value="Ribosomal_L18p"/>
    <property type="match status" value="1"/>
</dbReference>
<reference evidence="8 9" key="1">
    <citation type="submission" date="2019-08" db="EMBL/GenBank/DDBJ databases">
        <title>Highly reduced genomes of protist endosymbionts show evolutionary convergence.</title>
        <authorList>
            <person name="George E."/>
            <person name="Husnik F."/>
            <person name="Tashyreva D."/>
            <person name="Prokopchuk G."/>
            <person name="Horak A."/>
            <person name="Kwong W.K."/>
            <person name="Lukes J."/>
            <person name="Keeling P.J."/>
        </authorList>
    </citation>
    <scope>NUCLEOTIDE SEQUENCE [LARGE SCALE GENOMIC DNA]</scope>
    <source>
        <strain evidence="8">1605</strain>
    </source>
</reference>
<dbReference type="CDD" id="cd00432">
    <property type="entry name" value="Ribosomal_L18_L5e"/>
    <property type="match status" value="1"/>
</dbReference>
<dbReference type="GO" id="GO:0008097">
    <property type="term" value="F:5S rRNA binding"/>
    <property type="evidence" value="ECO:0007669"/>
    <property type="project" value="TreeGrafter"/>
</dbReference>
<evidence type="ECO:0000256" key="7">
    <source>
        <dbReference type="HAMAP-Rule" id="MF_01337"/>
    </source>
</evidence>
<evidence type="ECO:0000256" key="2">
    <source>
        <dbReference type="ARBA" id="ARBA00022730"/>
    </source>
</evidence>
<dbReference type="SUPFAM" id="SSF53137">
    <property type="entry name" value="Translational machinery components"/>
    <property type="match status" value="1"/>
</dbReference>
<keyword evidence="9" id="KW-1185">Reference proteome</keyword>
<keyword evidence="2 7" id="KW-0699">rRNA-binding</keyword>
<proteinExistence type="inferred from homology"/>
<keyword evidence="4 7" id="KW-0689">Ribosomal protein</keyword>
<dbReference type="Proteomes" id="UP000325155">
    <property type="component" value="Chromosome"/>
</dbReference>
<dbReference type="InterPro" id="IPR057268">
    <property type="entry name" value="Ribosomal_L18"/>
</dbReference>
<sequence length="121" mass="13968">MMSRLDLSFCRRQRRRRFKIRSINHDNRLRLSVFKSNKFVYVQAIDDEQHKTIASASSISKDFPDSIKTYGVEGCKWIGKTIADKLKAKKITKIVFDLGGWQMHGCIKALADSARENGLEF</sequence>
<comment type="similarity">
    <text evidence="1 7">Belongs to the universal ribosomal protein uL18 family.</text>
</comment>
<comment type="function">
    <text evidence="7">This is one of the proteins that bind and probably mediate the attachment of the 5S RNA into the large ribosomal subunit, where it forms part of the central protuberance.</text>
</comment>
<comment type="subunit">
    <text evidence="7">Part of the 50S ribosomal subunit; part of the 5S rRNA/L5/L18/L25 subcomplex. Contacts the 5S and 23S rRNAs.</text>
</comment>
<dbReference type="GO" id="GO:0005840">
    <property type="term" value="C:ribosome"/>
    <property type="evidence" value="ECO:0007669"/>
    <property type="project" value="UniProtKB-KW"/>
</dbReference>
<dbReference type="GO" id="GO:1990904">
    <property type="term" value="C:ribonucleoprotein complex"/>
    <property type="evidence" value="ECO:0007669"/>
    <property type="project" value="UniProtKB-KW"/>
</dbReference>
<dbReference type="KEGG" id="cip:FZC35_02545"/>
<dbReference type="OrthoDB" id="9810939at2"/>
<evidence type="ECO:0000256" key="4">
    <source>
        <dbReference type="ARBA" id="ARBA00022980"/>
    </source>
</evidence>
<evidence type="ECO:0000313" key="9">
    <source>
        <dbReference type="Proteomes" id="UP000325155"/>
    </source>
</evidence>
<dbReference type="PANTHER" id="PTHR12899">
    <property type="entry name" value="39S RIBOSOMAL PROTEIN L18, MITOCHONDRIAL"/>
    <property type="match status" value="1"/>
</dbReference>
<dbReference type="EMBL" id="CP043315">
    <property type="protein sequence ID" value="QEK38231.1"/>
    <property type="molecule type" value="Genomic_DNA"/>
</dbReference>
<accession>A0A5C0UEW9</accession>
<evidence type="ECO:0000256" key="3">
    <source>
        <dbReference type="ARBA" id="ARBA00022884"/>
    </source>
</evidence>
<dbReference type="Gene3D" id="3.30.420.100">
    <property type="match status" value="1"/>
</dbReference>
<dbReference type="InterPro" id="IPR004389">
    <property type="entry name" value="Ribosomal_uL18_bac-type"/>
</dbReference>
<dbReference type="PANTHER" id="PTHR12899:SF3">
    <property type="entry name" value="LARGE RIBOSOMAL SUBUNIT PROTEIN UL18M"/>
    <property type="match status" value="1"/>
</dbReference>
<dbReference type="GO" id="GO:0005737">
    <property type="term" value="C:cytoplasm"/>
    <property type="evidence" value="ECO:0007669"/>
    <property type="project" value="UniProtKB-ARBA"/>
</dbReference>
<evidence type="ECO:0000256" key="1">
    <source>
        <dbReference type="ARBA" id="ARBA00007116"/>
    </source>
</evidence>
<dbReference type="InterPro" id="IPR005484">
    <property type="entry name" value="Ribosomal_uL18_bac/plant/anim"/>
</dbReference>
<keyword evidence="5 7" id="KW-0687">Ribonucleoprotein</keyword>
<keyword evidence="3 7" id="KW-0694">RNA-binding</keyword>
<name>A0A5C0UEW9_9PROT</name>
<dbReference type="GO" id="GO:0003735">
    <property type="term" value="F:structural constituent of ribosome"/>
    <property type="evidence" value="ECO:0007669"/>
    <property type="project" value="InterPro"/>
</dbReference>
<dbReference type="NCBIfam" id="TIGR00060">
    <property type="entry name" value="L18_bact"/>
    <property type="match status" value="1"/>
</dbReference>
<gene>
    <name evidence="7" type="primary">rplR</name>
    <name evidence="8" type="ORF">FZC35_02545</name>
</gene>
<evidence type="ECO:0000256" key="6">
    <source>
        <dbReference type="ARBA" id="ARBA00035197"/>
    </source>
</evidence>